<feature type="domain" description="Cytochrome c" evidence="7">
    <location>
        <begin position="3"/>
        <end position="127"/>
    </location>
</feature>
<name>A0A7T0C428_9BACT</name>
<dbReference type="Proteomes" id="UP000594464">
    <property type="component" value="Chromosome"/>
</dbReference>
<reference evidence="9" key="1">
    <citation type="submission" date="2020-02" db="EMBL/GenBank/DDBJ databases">
        <title>Genomic and physiological characterization of two novel Nitrospinaceae genera.</title>
        <authorList>
            <person name="Mueller A.J."/>
            <person name="Jung M.-Y."/>
            <person name="Strachan C.R."/>
            <person name="Herbold C.W."/>
            <person name="Kirkegaard R.H."/>
            <person name="Daims H."/>
        </authorList>
    </citation>
    <scope>NUCLEOTIDE SEQUENCE [LARGE SCALE GENOMIC DNA]</scope>
</reference>
<dbReference type="PANTHER" id="PTHR30600">
    <property type="entry name" value="CYTOCHROME C PEROXIDASE-RELATED"/>
    <property type="match status" value="1"/>
</dbReference>
<evidence type="ECO:0000256" key="3">
    <source>
        <dbReference type="ARBA" id="ARBA00022729"/>
    </source>
</evidence>
<proteinExistence type="predicted"/>
<evidence type="ECO:0000256" key="4">
    <source>
        <dbReference type="ARBA" id="ARBA00023002"/>
    </source>
</evidence>
<dbReference type="InterPro" id="IPR036909">
    <property type="entry name" value="Cyt_c-like_dom_sf"/>
</dbReference>
<evidence type="ECO:0000313" key="9">
    <source>
        <dbReference type="Proteomes" id="UP000594464"/>
    </source>
</evidence>
<dbReference type="SUPFAM" id="SSF46626">
    <property type="entry name" value="Cytochrome c"/>
    <property type="match status" value="1"/>
</dbReference>
<dbReference type="PANTHER" id="PTHR30600:SF10">
    <property type="entry name" value="BLL6722 PROTEIN"/>
    <property type="match status" value="1"/>
</dbReference>
<dbReference type="InterPro" id="IPR051395">
    <property type="entry name" value="Cytochrome_c_Peroxidase/MauG"/>
</dbReference>
<evidence type="ECO:0000256" key="2">
    <source>
        <dbReference type="ARBA" id="ARBA00022723"/>
    </source>
</evidence>
<dbReference type="Gene3D" id="1.10.760.10">
    <property type="entry name" value="Cytochrome c-like domain"/>
    <property type="match status" value="1"/>
</dbReference>
<keyword evidence="5 6" id="KW-0408">Iron</keyword>
<sequence length="133" mass="14885">MSPSAVRGMRLFFGKAKCSICHNGPRLTDAQFHNIGVPDFPPDQGDIGRKKVTGELFHLRSYKTPGLRYIPQTAPYMHNGIFKTLKDVVEFYDMGGNDDPIKSPFISPIGLSNTEKRELVDFMLSLGSENSDY</sequence>
<evidence type="ECO:0000313" key="8">
    <source>
        <dbReference type="EMBL" id="QPJ66176.1"/>
    </source>
</evidence>
<dbReference type="GO" id="GO:0046872">
    <property type="term" value="F:metal ion binding"/>
    <property type="evidence" value="ECO:0007669"/>
    <property type="project" value="UniProtKB-KW"/>
</dbReference>
<keyword evidence="2 6" id="KW-0479">Metal-binding</keyword>
<gene>
    <name evidence="8" type="ORF">G3M78_12545</name>
</gene>
<keyword evidence="3" id="KW-0732">Signal</keyword>
<evidence type="ECO:0000256" key="1">
    <source>
        <dbReference type="ARBA" id="ARBA00022617"/>
    </source>
</evidence>
<dbReference type="EMBL" id="CP048620">
    <property type="protein sequence ID" value="QPJ66176.1"/>
    <property type="molecule type" value="Genomic_DNA"/>
</dbReference>
<dbReference type="PROSITE" id="PS51007">
    <property type="entry name" value="CYTC"/>
    <property type="match status" value="1"/>
</dbReference>
<dbReference type="AlphaFoldDB" id="A0A7T0C428"/>
<evidence type="ECO:0000256" key="6">
    <source>
        <dbReference type="PROSITE-ProRule" id="PRU00433"/>
    </source>
</evidence>
<dbReference type="InterPro" id="IPR009056">
    <property type="entry name" value="Cyt_c-like_dom"/>
</dbReference>
<dbReference type="GO" id="GO:0004130">
    <property type="term" value="F:cytochrome-c peroxidase activity"/>
    <property type="evidence" value="ECO:0007669"/>
    <property type="project" value="TreeGrafter"/>
</dbReference>
<evidence type="ECO:0000256" key="5">
    <source>
        <dbReference type="ARBA" id="ARBA00023004"/>
    </source>
</evidence>
<keyword evidence="1 6" id="KW-0349">Heme</keyword>
<protein>
    <recommendedName>
        <fullName evidence="7">Cytochrome c domain-containing protein</fullName>
    </recommendedName>
</protein>
<dbReference type="GO" id="GO:0020037">
    <property type="term" value="F:heme binding"/>
    <property type="evidence" value="ECO:0007669"/>
    <property type="project" value="InterPro"/>
</dbReference>
<keyword evidence="4" id="KW-0560">Oxidoreductase</keyword>
<dbReference type="GO" id="GO:0009055">
    <property type="term" value="F:electron transfer activity"/>
    <property type="evidence" value="ECO:0007669"/>
    <property type="project" value="InterPro"/>
</dbReference>
<accession>A0A7T0C428</accession>
<dbReference type="KEGG" id="nva:G3M78_12545"/>
<organism evidence="8 9">
    <name type="scientific">Candidatus Nitrohelix vancouverensis</name>
    <dbReference type="NCBI Taxonomy" id="2705534"/>
    <lineage>
        <taxon>Bacteria</taxon>
        <taxon>Pseudomonadati</taxon>
        <taxon>Nitrospinota/Tectimicrobiota group</taxon>
        <taxon>Nitrospinota</taxon>
        <taxon>Nitrospinia</taxon>
        <taxon>Nitrospinales</taxon>
        <taxon>Nitrospinaceae</taxon>
        <taxon>Candidatus Nitrohelix</taxon>
    </lineage>
</organism>
<evidence type="ECO:0000259" key="7">
    <source>
        <dbReference type="PROSITE" id="PS51007"/>
    </source>
</evidence>